<reference evidence="2" key="1">
    <citation type="submission" date="2020-05" db="EMBL/GenBank/DDBJ databases">
        <title>Complete genome sequence of Pseudomonas sp. Sm006.</title>
        <authorList>
            <person name="Takeuchi K."/>
            <person name="Someya N."/>
        </authorList>
    </citation>
    <scope>NUCLEOTIDE SEQUENCE</scope>
    <source>
        <strain evidence="2">Sm006</strain>
    </source>
</reference>
<evidence type="ECO:0000313" key="3">
    <source>
        <dbReference type="Proteomes" id="UP001064896"/>
    </source>
</evidence>
<feature type="signal peptide" evidence="1">
    <location>
        <begin position="1"/>
        <end position="24"/>
    </location>
</feature>
<evidence type="ECO:0008006" key="4">
    <source>
        <dbReference type="Google" id="ProtNLM"/>
    </source>
</evidence>
<accession>A0ABN6C2M3</accession>
<evidence type="ECO:0000256" key="1">
    <source>
        <dbReference type="SAM" id="SignalP"/>
    </source>
</evidence>
<name>A0ABN6C2M3_9PSED</name>
<dbReference type="RefSeq" id="WP_265168929.1">
    <property type="nucleotide sequence ID" value="NZ_AP023081.1"/>
</dbReference>
<feature type="chain" id="PRO_5047201576" description="DUF1302 domain-containing protein" evidence="1">
    <location>
        <begin position="25"/>
        <end position="483"/>
    </location>
</feature>
<organism evidence="2 3">
    <name type="scientific">Pseudomonas solani</name>
    <dbReference type="NCBI Taxonomy" id="2731552"/>
    <lineage>
        <taxon>Bacteria</taxon>
        <taxon>Pseudomonadati</taxon>
        <taxon>Pseudomonadota</taxon>
        <taxon>Gammaproteobacteria</taxon>
        <taxon>Pseudomonadales</taxon>
        <taxon>Pseudomonadaceae</taxon>
        <taxon>Pseudomonas</taxon>
    </lineage>
</organism>
<sequence length="483" mass="52656">MTTTACFTLPALAGLLLASTTAAAALLEPGDEVKIQASHVISYGLAWRTEKPAHALGGNDNANGNDGNNAFKRGSLISHRLGIVSDADISYRKDFGLFIRGSAYYDDVYHRGNDNRTGTSNCFAAGQCSRPDRFSSQTRDAHGGGFELLDSYLYGTWHIDGRPLNLRLGRQVVYWGESVYNGNGVASAMSPFDATKSNVPGVEVKERTLPVGQLFASFGLTETLDLQAYYQYEWKKTRLSAVGNYFSTTDLIDKGGFSNATGRLQRLRDDEPGDSGQFGLALRYVAERLNNTEFGVYRLRYHAKTPVVDTNVNGEISVQNHLPLAVNIGGARHTARGRTGQALLSVTHGFGHTPFADNFTLNGEVGYNRVLDNDSAHLAGRAASDELWNDRSAWGYTLRASARYIEVLPGWDLSIPVSFNQGVNGKSSLGSYSRGRNRLSVGTTWEHLGNLSLEASYNAYLGSPADNAQTDRDHIAFSAKYSF</sequence>
<dbReference type="Pfam" id="PF06980">
    <property type="entry name" value="DUF1302"/>
    <property type="match status" value="1"/>
</dbReference>
<proteinExistence type="predicted"/>
<dbReference type="InterPro" id="IPR010727">
    <property type="entry name" value="DUF1302"/>
</dbReference>
<protein>
    <recommendedName>
        <fullName evidence="4">DUF1302 domain-containing protein</fullName>
    </recommendedName>
</protein>
<keyword evidence="3" id="KW-1185">Reference proteome</keyword>
<evidence type="ECO:0000313" key="2">
    <source>
        <dbReference type="EMBL" id="BCD89259.1"/>
    </source>
</evidence>
<dbReference type="EMBL" id="AP023081">
    <property type="protein sequence ID" value="BCD89259.1"/>
    <property type="molecule type" value="Genomic_DNA"/>
</dbReference>
<dbReference type="Proteomes" id="UP001064896">
    <property type="component" value="Chromosome"/>
</dbReference>
<gene>
    <name evidence="2" type="ORF">PSm6_56660</name>
</gene>
<keyword evidence="1" id="KW-0732">Signal</keyword>